<proteinExistence type="predicted"/>
<feature type="region of interest" description="Disordered" evidence="1">
    <location>
        <begin position="49"/>
        <end position="70"/>
    </location>
</feature>
<evidence type="ECO:0000256" key="1">
    <source>
        <dbReference type="SAM" id="MobiDB-lite"/>
    </source>
</evidence>
<dbReference type="EMBL" id="CADCWM010001143">
    <property type="protein sequence ID" value="CAA9588962.1"/>
    <property type="molecule type" value="Genomic_DNA"/>
</dbReference>
<gene>
    <name evidence="2" type="ORF">AVDCRST_MAG88-4484</name>
</gene>
<dbReference type="AlphaFoldDB" id="A0A6J4VTX5"/>
<accession>A0A6J4VTX5</accession>
<name>A0A6J4VTX5_9BACT</name>
<protein>
    <submittedName>
        <fullName evidence="2">Uncharacterized protein</fullName>
    </submittedName>
</protein>
<organism evidence="2">
    <name type="scientific">uncultured Thermomicrobiales bacterium</name>
    <dbReference type="NCBI Taxonomy" id="1645740"/>
    <lineage>
        <taxon>Bacteria</taxon>
        <taxon>Pseudomonadati</taxon>
        <taxon>Thermomicrobiota</taxon>
        <taxon>Thermomicrobia</taxon>
        <taxon>Thermomicrobiales</taxon>
        <taxon>environmental samples</taxon>
    </lineage>
</organism>
<feature type="non-terminal residue" evidence="2">
    <location>
        <position position="70"/>
    </location>
</feature>
<evidence type="ECO:0000313" key="2">
    <source>
        <dbReference type="EMBL" id="CAA9588962.1"/>
    </source>
</evidence>
<feature type="compositionally biased region" description="Low complexity" evidence="1">
    <location>
        <begin position="49"/>
        <end position="64"/>
    </location>
</feature>
<reference evidence="2" key="1">
    <citation type="submission" date="2020-02" db="EMBL/GenBank/DDBJ databases">
        <authorList>
            <person name="Meier V. D."/>
        </authorList>
    </citation>
    <scope>NUCLEOTIDE SEQUENCE</scope>
    <source>
        <strain evidence="2">AVDCRST_MAG88</strain>
    </source>
</reference>
<sequence length="70" mass="6541">MMAKIAAIVLVAVVILIGGVAYAFLKPPPAASGPIQAIPLATGEAAGAPAAATATAPTTTAPTTVEGSGA</sequence>